<keyword evidence="1" id="KW-0812">Transmembrane</keyword>
<comment type="caution">
    <text evidence="2">The sequence shown here is derived from an EMBL/GenBank/DDBJ whole genome shotgun (WGS) entry which is preliminary data.</text>
</comment>
<keyword evidence="1" id="KW-0472">Membrane</keyword>
<dbReference type="EMBL" id="BART01011136">
    <property type="protein sequence ID" value="GAG81208.1"/>
    <property type="molecule type" value="Genomic_DNA"/>
</dbReference>
<organism evidence="2">
    <name type="scientific">marine sediment metagenome</name>
    <dbReference type="NCBI Taxonomy" id="412755"/>
    <lineage>
        <taxon>unclassified sequences</taxon>
        <taxon>metagenomes</taxon>
        <taxon>ecological metagenomes</taxon>
    </lineage>
</organism>
<evidence type="ECO:0000256" key="1">
    <source>
        <dbReference type="SAM" id="Phobius"/>
    </source>
</evidence>
<gene>
    <name evidence="2" type="ORF">S01H4_23872</name>
</gene>
<feature type="transmembrane region" description="Helical" evidence="1">
    <location>
        <begin position="112"/>
        <end position="130"/>
    </location>
</feature>
<evidence type="ECO:0000313" key="2">
    <source>
        <dbReference type="EMBL" id="GAG81208.1"/>
    </source>
</evidence>
<name>X1BAQ2_9ZZZZ</name>
<reference evidence="2" key="1">
    <citation type="journal article" date="2014" name="Front. Microbiol.">
        <title>High frequency of phylogenetically diverse reductive dehalogenase-homologous genes in deep subseafloor sedimentary metagenomes.</title>
        <authorList>
            <person name="Kawai M."/>
            <person name="Futagami T."/>
            <person name="Toyoda A."/>
            <person name="Takaki Y."/>
            <person name="Nishi S."/>
            <person name="Hori S."/>
            <person name="Arai W."/>
            <person name="Tsubouchi T."/>
            <person name="Morono Y."/>
            <person name="Uchiyama I."/>
            <person name="Ito T."/>
            <person name="Fujiyama A."/>
            <person name="Inagaki F."/>
            <person name="Takami H."/>
        </authorList>
    </citation>
    <scope>NUCLEOTIDE SEQUENCE</scope>
    <source>
        <strain evidence="2">Expedition CK06-06</strain>
    </source>
</reference>
<protein>
    <submittedName>
        <fullName evidence="2">Uncharacterized protein</fullName>
    </submittedName>
</protein>
<sequence length="146" mass="15955">MRLRNGDRRQLIITSKDGTFKFEGGLYVLDDSVAEYDQTAARYAIEYHQDLSIPFKVALNISDIKLAARDDKVSDIDLALNPAVMSNFAKSKVVEGMMKGAGMQEWMQKMQLFIIAILAVTGATLLIIVIKSGMLQSVSGAIPGLG</sequence>
<dbReference type="AlphaFoldDB" id="X1BAQ2"/>
<keyword evidence="1" id="KW-1133">Transmembrane helix</keyword>
<accession>X1BAQ2</accession>
<proteinExistence type="predicted"/>